<evidence type="ECO:0000256" key="2">
    <source>
        <dbReference type="ARBA" id="ARBA00005695"/>
    </source>
</evidence>
<evidence type="ECO:0000259" key="4">
    <source>
        <dbReference type="Pfam" id="PF00496"/>
    </source>
</evidence>
<comment type="similarity">
    <text evidence="2">Belongs to the bacterial solute-binding protein 5 family.</text>
</comment>
<gene>
    <name evidence="5" type="ORF">WG926_21980</name>
</gene>
<evidence type="ECO:0000313" key="6">
    <source>
        <dbReference type="Proteomes" id="UP001413721"/>
    </source>
</evidence>
<keyword evidence="3" id="KW-0732">Signal</keyword>
<dbReference type="Gene3D" id="3.10.105.10">
    <property type="entry name" value="Dipeptide-binding Protein, Domain 3"/>
    <property type="match status" value="1"/>
</dbReference>
<sequence>MTKTWMAPLAVVLGLMPAMPALAQTANQSQTEGGTPVDGGIMRVAIQADIRSLDGSRVDTITDLVLHHIYEQLVAYREDLTVGPALAESWTVSDDRRRYALHLREGAVYHDGTPVKAADFVPLWNDRMGWRESRGTPWVCAATFDGTRSTKVTNVSATDERTITFTIDQPDALFLAKLADLPCNVWMAAPANFDAEGKWKDGSAIGSGSLKLKSWKKEQMVALERFDGYVPSTEPRDGYGGDRTMHFDEVDFVVVPDKTAAETALYAGQIDVVTQIQTSRIKDVEAQGAKVMTAPGLSMSALLIQTNDPVMSNQKLRQAIAHAIDVRQIATLKTDGLIQPNPSGVPESSAIYGDAFKTWPAYDPAKAKALLKEAGYDGQPIVIEANKRYIGMYDNAVIIQAMLMAAGINAQIEVLDWAAQLDHWMSGKFQMMSFGFASRTDPVMLYGLLVGDKTKTPTSQFSDPKAIELLHTAASTEDVTARGKVLAGLQKLMADQVPVYPLFYYPVVDAVSPNLAGYEPWSLDKPRTWGVWRRQ</sequence>
<name>A0ABU9YQP9_9PROT</name>
<proteinExistence type="inferred from homology"/>
<dbReference type="EMBL" id="JBBKTW010000009">
    <property type="protein sequence ID" value="MEN2990996.1"/>
    <property type="molecule type" value="Genomic_DNA"/>
</dbReference>
<feature type="domain" description="Solute-binding protein family 5" evidence="4">
    <location>
        <begin position="82"/>
        <end position="442"/>
    </location>
</feature>
<dbReference type="Gene3D" id="3.90.76.10">
    <property type="entry name" value="Dipeptide-binding Protein, Domain 1"/>
    <property type="match status" value="1"/>
</dbReference>
<evidence type="ECO:0000256" key="1">
    <source>
        <dbReference type="ARBA" id="ARBA00004418"/>
    </source>
</evidence>
<dbReference type="PIRSF" id="PIRSF002741">
    <property type="entry name" value="MppA"/>
    <property type="match status" value="1"/>
</dbReference>
<feature type="chain" id="PRO_5045294759" evidence="3">
    <location>
        <begin position="24"/>
        <end position="535"/>
    </location>
</feature>
<dbReference type="InterPro" id="IPR039424">
    <property type="entry name" value="SBP_5"/>
</dbReference>
<evidence type="ECO:0000313" key="5">
    <source>
        <dbReference type="EMBL" id="MEN2990996.1"/>
    </source>
</evidence>
<dbReference type="Pfam" id="PF00496">
    <property type="entry name" value="SBP_bac_5"/>
    <property type="match status" value="1"/>
</dbReference>
<accession>A0ABU9YQP9</accession>
<dbReference type="PANTHER" id="PTHR30290">
    <property type="entry name" value="PERIPLASMIC BINDING COMPONENT OF ABC TRANSPORTER"/>
    <property type="match status" value="1"/>
</dbReference>
<dbReference type="InterPro" id="IPR030678">
    <property type="entry name" value="Peptide/Ni-bd"/>
</dbReference>
<dbReference type="RefSeq" id="WP_345936304.1">
    <property type="nucleotide sequence ID" value="NZ_JBBKTV010000025.1"/>
</dbReference>
<reference evidence="5 6" key="1">
    <citation type="submission" date="2024-03" db="EMBL/GenBank/DDBJ databases">
        <title>High-quality draft genome sequencing of Tistrella sp. BH-R2-4.</title>
        <authorList>
            <person name="Dong C."/>
        </authorList>
    </citation>
    <scope>NUCLEOTIDE SEQUENCE [LARGE SCALE GENOMIC DNA]</scope>
    <source>
        <strain evidence="5 6">BH-R2-4</strain>
    </source>
</reference>
<feature type="signal peptide" evidence="3">
    <location>
        <begin position="1"/>
        <end position="23"/>
    </location>
</feature>
<evidence type="ECO:0000256" key="3">
    <source>
        <dbReference type="SAM" id="SignalP"/>
    </source>
</evidence>
<comment type="subcellular location">
    <subcellularLocation>
        <location evidence="1">Periplasm</location>
    </subcellularLocation>
</comment>
<comment type="caution">
    <text evidence="5">The sequence shown here is derived from an EMBL/GenBank/DDBJ whole genome shotgun (WGS) entry which is preliminary data.</text>
</comment>
<dbReference type="Gene3D" id="3.40.190.10">
    <property type="entry name" value="Periplasmic binding protein-like II"/>
    <property type="match status" value="1"/>
</dbReference>
<dbReference type="Proteomes" id="UP001413721">
    <property type="component" value="Unassembled WGS sequence"/>
</dbReference>
<protein>
    <submittedName>
        <fullName evidence="5">ABC transporter substrate-binding protein</fullName>
    </submittedName>
</protein>
<dbReference type="SUPFAM" id="SSF53850">
    <property type="entry name" value="Periplasmic binding protein-like II"/>
    <property type="match status" value="1"/>
</dbReference>
<dbReference type="InterPro" id="IPR000914">
    <property type="entry name" value="SBP_5_dom"/>
</dbReference>
<keyword evidence="6" id="KW-1185">Reference proteome</keyword>
<organism evidence="5 6">
    <name type="scientific">Tistrella arctica</name>
    <dbReference type="NCBI Taxonomy" id="3133430"/>
    <lineage>
        <taxon>Bacteria</taxon>
        <taxon>Pseudomonadati</taxon>
        <taxon>Pseudomonadota</taxon>
        <taxon>Alphaproteobacteria</taxon>
        <taxon>Geminicoccales</taxon>
        <taxon>Geminicoccaceae</taxon>
        <taxon>Tistrella</taxon>
    </lineage>
</organism>